<evidence type="ECO:0000256" key="11">
    <source>
        <dbReference type="SAM" id="SignalP"/>
    </source>
</evidence>
<keyword evidence="7" id="KW-0406">Ion transport</keyword>
<protein>
    <recommendedName>
        <fullName evidence="12">Porin domain-containing protein</fullName>
    </recommendedName>
</protein>
<dbReference type="GeneID" id="69462907"/>
<dbReference type="Gene3D" id="2.40.160.10">
    <property type="entry name" value="Porin"/>
    <property type="match status" value="1"/>
</dbReference>
<dbReference type="Proteomes" id="UP000013251">
    <property type="component" value="Unassembled WGS sequence"/>
</dbReference>
<evidence type="ECO:0000256" key="10">
    <source>
        <dbReference type="ARBA" id="ARBA00023237"/>
    </source>
</evidence>
<evidence type="ECO:0000256" key="9">
    <source>
        <dbReference type="ARBA" id="ARBA00023136"/>
    </source>
</evidence>
<dbReference type="InterPro" id="IPR033900">
    <property type="entry name" value="Gram_neg_porin_domain"/>
</dbReference>
<comment type="subunit">
    <text evidence="2">Homotrimer.</text>
</comment>
<dbReference type="InterPro" id="IPR023614">
    <property type="entry name" value="Porin_dom_sf"/>
</dbReference>
<gene>
    <name evidence="13" type="ORF">F938_02411</name>
</gene>
<feature type="chain" id="PRO_5004141435" description="Porin domain-containing protein" evidence="11">
    <location>
        <begin position="21"/>
        <end position="374"/>
    </location>
</feature>
<feature type="domain" description="Porin" evidence="12">
    <location>
        <begin position="7"/>
        <end position="352"/>
    </location>
</feature>
<dbReference type="AlphaFoldDB" id="N9EKG0"/>
<evidence type="ECO:0000313" key="13">
    <source>
        <dbReference type="EMBL" id="ENV95394.1"/>
    </source>
</evidence>
<evidence type="ECO:0000313" key="14">
    <source>
        <dbReference type="Proteomes" id="UP000013251"/>
    </source>
</evidence>
<evidence type="ECO:0000256" key="7">
    <source>
        <dbReference type="ARBA" id="ARBA00023065"/>
    </source>
</evidence>
<reference evidence="13 14" key="1">
    <citation type="submission" date="2013-02" db="EMBL/GenBank/DDBJ databases">
        <title>The Genome Sequence of Acinetobacter bereziniae CIP 70.12.</title>
        <authorList>
            <consortium name="The Broad Institute Genome Sequencing Platform"/>
            <consortium name="The Broad Institute Genome Sequencing Center for Infectious Disease"/>
            <person name="Cerqueira G."/>
            <person name="Feldgarden M."/>
            <person name="Courvalin P."/>
            <person name="Perichon B."/>
            <person name="Grillot-Courvalin C."/>
            <person name="Clermont D."/>
            <person name="Rocha E."/>
            <person name="Yoon E.-J."/>
            <person name="Nemec A."/>
            <person name="Walker B."/>
            <person name="Young S.K."/>
            <person name="Zeng Q."/>
            <person name="Gargeya S."/>
            <person name="Fitzgerald M."/>
            <person name="Haas B."/>
            <person name="Abouelleil A."/>
            <person name="Alvarado L."/>
            <person name="Arachchi H.M."/>
            <person name="Berlin A.M."/>
            <person name="Chapman S.B."/>
            <person name="Dewar J."/>
            <person name="Goldberg J."/>
            <person name="Griggs A."/>
            <person name="Gujja S."/>
            <person name="Hansen M."/>
            <person name="Howarth C."/>
            <person name="Imamovic A."/>
            <person name="Larimer J."/>
            <person name="McCowan C."/>
            <person name="Murphy C."/>
            <person name="Neiman D."/>
            <person name="Pearson M."/>
            <person name="Priest M."/>
            <person name="Roberts A."/>
            <person name="Saif S."/>
            <person name="Shea T."/>
            <person name="Sisk P."/>
            <person name="Sykes S."/>
            <person name="Wortman J."/>
            <person name="Nusbaum C."/>
            <person name="Birren B."/>
        </authorList>
    </citation>
    <scope>NUCLEOTIDE SEQUENCE [LARGE SCALE GENOMIC DNA]</scope>
    <source>
        <strain evidence="13 14">CIP 70.12</strain>
    </source>
</reference>
<dbReference type="GO" id="GO:0006811">
    <property type="term" value="P:monoatomic ion transport"/>
    <property type="evidence" value="ECO:0007669"/>
    <property type="project" value="UniProtKB-KW"/>
</dbReference>
<dbReference type="Pfam" id="PF13609">
    <property type="entry name" value="Porin_4"/>
    <property type="match status" value="1"/>
</dbReference>
<proteinExistence type="predicted"/>
<name>N9EKG0_ACIBZ</name>
<evidence type="ECO:0000256" key="4">
    <source>
        <dbReference type="ARBA" id="ARBA00022452"/>
    </source>
</evidence>
<keyword evidence="5" id="KW-0812">Transmembrane</keyword>
<keyword evidence="10" id="KW-0998">Cell outer membrane</keyword>
<dbReference type="CDD" id="cd00342">
    <property type="entry name" value="gram_neg_porins"/>
    <property type="match status" value="1"/>
</dbReference>
<comment type="subcellular location">
    <subcellularLocation>
        <location evidence="1">Cell outer membrane</location>
        <topology evidence="1">Multi-pass membrane protein</topology>
    </subcellularLocation>
</comment>
<dbReference type="HOGENOM" id="CLU_038238_3_2_6"/>
<comment type="caution">
    <text evidence="13">The sequence shown here is derived from an EMBL/GenBank/DDBJ whole genome shotgun (WGS) entry which is preliminary data.</text>
</comment>
<dbReference type="EMBL" id="APQG01000033">
    <property type="protein sequence ID" value="ENV95394.1"/>
    <property type="molecule type" value="Genomic_DNA"/>
</dbReference>
<dbReference type="GO" id="GO:0015288">
    <property type="term" value="F:porin activity"/>
    <property type="evidence" value="ECO:0007669"/>
    <property type="project" value="UniProtKB-KW"/>
</dbReference>
<dbReference type="RefSeq" id="WP_005032061.1">
    <property type="nucleotide sequence ID" value="NZ_KB849756.1"/>
</dbReference>
<evidence type="ECO:0000256" key="5">
    <source>
        <dbReference type="ARBA" id="ARBA00022692"/>
    </source>
</evidence>
<evidence type="ECO:0000256" key="3">
    <source>
        <dbReference type="ARBA" id="ARBA00022448"/>
    </source>
</evidence>
<dbReference type="SUPFAM" id="SSF56935">
    <property type="entry name" value="Porins"/>
    <property type="match status" value="1"/>
</dbReference>
<evidence type="ECO:0000256" key="1">
    <source>
        <dbReference type="ARBA" id="ARBA00004571"/>
    </source>
</evidence>
<sequence length="374" mass="40216">MKKVLLAAAITTLSISAAQAAPTLYGKFNVSLDQIDKNKFVDESVTNVTSNNSRIGIKGEEKLTDKLSALYLAEWQVNTDGDGTDLSMRNRYVGIKSDGIATLKVGRFDTYLRNTAGNNQDIFNDLIELDMTAILAGEDRINNVIGFETDKKLLGGLGFNIMFQQGEESSALKNDAKGQKGSRDGFGDGISTSLTYENKDYGLAAAVGGNFGIASKYNAYSSELGGSSIYSDAIRVTGSLDFKPLGLDGLVLGALWQTFKPTDDTVAVSKTAGTPPVTTTTSFKGLKENAYGITAAYAIPSTPIKLKAQYISSTTELDGRDDRQQDLYGVGADYNINKQVRFYGVVGQQKRDWAASATAEKKKTVVGLGMEYSF</sequence>
<dbReference type="GO" id="GO:0046930">
    <property type="term" value="C:pore complex"/>
    <property type="evidence" value="ECO:0007669"/>
    <property type="project" value="UniProtKB-KW"/>
</dbReference>
<feature type="signal peptide" evidence="11">
    <location>
        <begin position="1"/>
        <end position="20"/>
    </location>
</feature>
<keyword evidence="3" id="KW-0813">Transport</keyword>
<dbReference type="InterPro" id="IPR050298">
    <property type="entry name" value="Gram-neg_bact_OMP"/>
</dbReference>
<dbReference type="GO" id="GO:0009279">
    <property type="term" value="C:cell outer membrane"/>
    <property type="evidence" value="ECO:0007669"/>
    <property type="project" value="UniProtKB-SubCell"/>
</dbReference>
<evidence type="ECO:0000259" key="12">
    <source>
        <dbReference type="Pfam" id="PF13609"/>
    </source>
</evidence>
<accession>N9EKG0</accession>
<dbReference type="PATRIC" id="fig|1217650.3.peg.2361"/>
<keyword evidence="8" id="KW-0626">Porin</keyword>
<dbReference type="OrthoDB" id="8957883at2"/>
<keyword evidence="6 11" id="KW-0732">Signal</keyword>
<evidence type="ECO:0000256" key="2">
    <source>
        <dbReference type="ARBA" id="ARBA00011233"/>
    </source>
</evidence>
<evidence type="ECO:0000256" key="8">
    <source>
        <dbReference type="ARBA" id="ARBA00023114"/>
    </source>
</evidence>
<evidence type="ECO:0000256" key="6">
    <source>
        <dbReference type="ARBA" id="ARBA00022729"/>
    </source>
</evidence>
<keyword evidence="4" id="KW-1134">Transmembrane beta strand</keyword>
<dbReference type="PANTHER" id="PTHR34501">
    <property type="entry name" value="PROTEIN YDDL-RELATED"/>
    <property type="match status" value="1"/>
</dbReference>
<keyword evidence="9" id="KW-0472">Membrane</keyword>
<dbReference type="PANTHER" id="PTHR34501:SF9">
    <property type="entry name" value="MAJOR OUTER MEMBRANE PROTEIN P.IA"/>
    <property type="match status" value="1"/>
</dbReference>
<organism evidence="13 14">
    <name type="scientific">Acinetobacter bereziniae LMG 1003 = CIP 70.12</name>
    <dbReference type="NCBI Taxonomy" id="981324"/>
    <lineage>
        <taxon>Bacteria</taxon>
        <taxon>Pseudomonadati</taxon>
        <taxon>Pseudomonadota</taxon>
        <taxon>Gammaproteobacteria</taxon>
        <taxon>Moraxellales</taxon>
        <taxon>Moraxellaceae</taxon>
        <taxon>Acinetobacter</taxon>
    </lineage>
</organism>
<keyword evidence="14" id="KW-1185">Reference proteome</keyword>